<gene>
    <name evidence="9" type="ORF">LC0644_0004</name>
</gene>
<dbReference type="GO" id="GO:0055085">
    <property type="term" value="P:transmembrane transport"/>
    <property type="evidence" value="ECO:0007669"/>
    <property type="project" value="InterPro"/>
</dbReference>
<accession>A0A0C9NU27</accession>
<evidence type="ECO:0000256" key="4">
    <source>
        <dbReference type="ARBA" id="ARBA00022692"/>
    </source>
</evidence>
<dbReference type="PANTHER" id="PTHR30193:SF37">
    <property type="entry name" value="INNER MEMBRANE ABC TRANSPORTER PERMEASE PROTEIN YCJO"/>
    <property type="match status" value="1"/>
</dbReference>
<evidence type="ECO:0000256" key="5">
    <source>
        <dbReference type="ARBA" id="ARBA00022989"/>
    </source>
</evidence>
<evidence type="ECO:0000256" key="3">
    <source>
        <dbReference type="ARBA" id="ARBA00022475"/>
    </source>
</evidence>
<organism evidence="9 10">
    <name type="scientific">Lacticaseibacillus paracasei NRIC 0644</name>
    <dbReference type="NCBI Taxonomy" id="1435038"/>
    <lineage>
        <taxon>Bacteria</taxon>
        <taxon>Bacillati</taxon>
        <taxon>Bacillota</taxon>
        <taxon>Bacilli</taxon>
        <taxon>Lactobacillales</taxon>
        <taxon>Lactobacillaceae</taxon>
        <taxon>Lacticaseibacillus</taxon>
    </lineage>
</organism>
<dbReference type="PROSITE" id="PS50928">
    <property type="entry name" value="ABC_TM1"/>
    <property type="match status" value="1"/>
</dbReference>
<protein>
    <submittedName>
        <fullName evidence="9">Permease component of an ABC superfamily N-acetyl-D-glucosamine transporter</fullName>
    </submittedName>
</protein>
<dbReference type="Gene3D" id="1.10.3720.10">
    <property type="entry name" value="MetI-like"/>
    <property type="match status" value="1"/>
</dbReference>
<feature type="transmembrane region" description="Helical" evidence="7">
    <location>
        <begin position="214"/>
        <end position="232"/>
    </location>
</feature>
<dbReference type="InterPro" id="IPR051393">
    <property type="entry name" value="ABC_transporter_permease"/>
</dbReference>
<dbReference type="AlphaFoldDB" id="A0A0C9NU27"/>
<feature type="domain" description="ABC transmembrane type-1" evidence="8">
    <location>
        <begin position="73"/>
        <end position="286"/>
    </location>
</feature>
<feature type="transmembrane region" description="Helical" evidence="7">
    <location>
        <begin position="111"/>
        <end position="131"/>
    </location>
</feature>
<dbReference type="SUPFAM" id="SSF161098">
    <property type="entry name" value="MetI-like"/>
    <property type="match status" value="1"/>
</dbReference>
<feature type="transmembrane region" description="Helical" evidence="7">
    <location>
        <begin position="265"/>
        <end position="287"/>
    </location>
</feature>
<reference evidence="10" key="1">
    <citation type="submission" date="2014-05" db="EMBL/GenBank/DDBJ databases">
        <title>Whole genome sequencing of Lactobacillus casei NRIC0644.</title>
        <authorList>
            <person name="Atarashi H."/>
            <person name="Yoshida Y."/>
            <person name="Fujimura S."/>
            <person name="Tanaka N."/>
            <person name="Shiwa Y."/>
            <person name="Yoshikawa H."/>
            <person name="Okada S."/>
            <person name="Nakagawa J."/>
        </authorList>
    </citation>
    <scope>NUCLEOTIDE SEQUENCE [LARGE SCALE GENOMIC DNA]</scope>
    <source>
        <strain evidence="10">NRIC0644</strain>
    </source>
</reference>
<comment type="subcellular location">
    <subcellularLocation>
        <location evidence="1 7">Cell membrane</location>
        <topology evidence="1 7">Multi-pass membrane protein</topology>
    </subcellularLocation>
</comment>
<evidence type="ECO:0000256" key="1">
    <source>
        <dbReference type="ARBA" id="ARBA00004651"/>
    </source>
</evidence>
<comment type="caution">
    <text evidence="9">The sequence shown here is derived from an EMBL/GenBank/DDBJ whole genome shotgun (WGS) entry which is preliminary data.</text>
</comment>
<dbReference type="CDD" id="cd06261">
    <property type="entry name" value="TM_PBP2"/>
    <property type="match status" value="1"/>
</dbReference>
<name>A0A0C9NU27_LACPA</name>
<evidence type="ECO:0000256" key="2">
    <source>
        <dbReference type="ARBA" id="ARBA00022448"/>
    </source>
</evidence>
<evidence type="ECO:0000313" key="10">
    <source>
        <dbReference type="Proteomes" id="UP000032552"/>
    </source>
</evidence>
<keyword evidence="4 7" id="KW-0812">Transmembrane</keyword>
<evidence type="ECO:0000256" key="6">
    <source>
        <dbReference type="ARBA" id="ARBA00023136"/>
    </source>
</evidence>
<dbReference type="Pfam" id="PF00528">
    <property type="entry name" value="BPD_transp_1"/>
    <property type="match status" value="1"/>
</dbReference>
<keyword evidence="6 7" id="KW-0472">Membrane</keyword>
<dbReference type="RefSeq" id="WP_045624263.1">
    <property type="nucleotide sequence ID" value="NZ_BAYM01000001.1"/>
</dbReference>
<keyword evidence="3" id="KW-1003">Cell membrane</keyword>
<dbReference type="PANTHER" id="PTHR30193">
    <property type="entry name" value="ABC TRANSPORTER PERMEASE PROTEIN"/>
    <property type="match status" value="1"/>
</dbReference>
<evidence type="ECO:0000259" key="8">
    <source>
        <dbReference type="PROSITE" id="PS50928"/>
    </source>
</evidence>
<sequence>MQRSLKQRLTPYGFIAPAIILLLLFSLIPILIAFVISFTGLDITGLGNWSTVKFVGFSNFINLFKDTTFIQSIGNTFYYIIIGVPLVVVLSLTIAILINFGQNKFFSFLRLIFYTPSITNTVAVAVVWTYMYNPNGGLLNSILGKFGISGLQWLNDPTTAKISLIILAVWKAIGLNMLIFLAAIQGIPESLYEAAQLDGANWWQQTRHITIPSLRFSIFFVTVTTLIGWFQFFDEPFIMTKGGPVNSTNSVALFVYQNGFQNSNFGYAAAGSFVMFAAIIIATLIQFRMQRKQQGL</sequence>
<feature type="transmembrane region" description="Helical" evidence="7">
    <location>
        <begin position="12"/>
        <end position="36"/>
    </location>
</feature>
<evidence type="ECO:0000256" key="7">
    <source>
        <dbReference type="RuleBase" id="RU363032"/>
    </source>
</evidence>
<dbReference type="Proteomes" id="UP000032552">
    <property type="component" value="Unassembled WGS sequence"/>
</dbReference>
<feature type="transmembrane region" description="Helical" evidence="7">
    <location>
        <begin position="77"/>
        <end position="99"/>
    </location>
</feature>
<keyword evidence="5 7" id="KW-1133">Transmembrane helix</keyword>
<keyword evidence="2 7" id="KW-0813">Transport</keyword>
<feature type="transmembrane region" description="Helical" evidence="7">
    <location>
        <begin position="162"/>
        <end position="184"/>
    </location>
</feature>
<dbReference type="GO" id="GO:0005886">
    <property type="term" value="C:plasma membrane"/>
    <property type="evidence" value="ECO:0007669"/>
    <property type="project" value="UniProtKB-SubCell"/>
</dbReference>
<evidence type="ECO:0000313" key="9">
    <source>
        <dbReference type="EMBL" id="GAN35415.1"/>
    </source>
</evidence>
<dbReference type="EMBL" id="BAYM01000001">
    <property type="protein sequence ID" value="GAN35415.1"/>
    <property type="molecule type" value="Genomic_DNA"/>
</dbReference>
<proteinExistence type="inferred from homology"/>
<dbReference type="InterPro" id="IPR035906">
    <property type="entry name" value="MetI-like_sf"/>
</dbReference>
<comment type="similarity">
    <text evidence="7">Belongs to the binding-protein-dependent transport system permease family.</text>
</comment>
<dbReference type="InterPro" id="IPR000515">
    <property type="entry name" value="MetI-like"/>
</dbReference>